<gene>
    <name evidence="1" type="ORF">ERS013201_03010</name>
</gene>
<accession>A0A655Z6A6</accession>
<reference evidence="1 2" key="1">
    <citation type="submission" date="2015-07" db="EMBL/GenBank/DDBJ databases">
        <authorList>
            <consortium name="Pathogen Informatics"/>
        </authorList>
    </citation>
    <scope>NUCLEOTIDE SEQUENCE [LARGE SCALE GENOMIC DNA]</scope>
    <source>
        <strain evidence="1 2">A325</strain>
    </source>
</reference>
<name>A0A655Z6A6_VIBCL</name>
<evidence type="ECO:0000313" key="2">
    <source>
        <dbReference type="Proteomes" id="UP000046067"/>
    </source>
</evidence>
<dbReference type="Proteomes" id="UP000046067">
    <property type="component" value="Unassembled WGS sequence"/>
</dbReference>
<dbReference type="EMBL" id="CWQJ01000022">
    <property type="protein sequence ID" value="CSC58879.1"/>
    <property type="molecule type" value="Genomic_DNA"/>
</dbReference>
<dbReference type="AlphaFoldDB" id="A0A655Z6A6"/>
<proteinExistence type="predicted"/>
<evidence type="ECO:0000313" key="1">
    <source>
        <dbReference type="EMBL" id="CSC58879.1"/>
    </source>
</evidence>
<protein>
    <submittedName>
        <fullName evidence="1">Uncharacterized protein</fullName>
    </submittedName>
</protein>
<sequence>MRWFKTYAKKIFERAPFAVYKPVISSIALMVIKSPLSPVNCSYNVAVKRGSMNHKQRCCCVQQLSCMKLVSPSISKKGGSTALTYSNILIYPVIPAPKNII</sequence>
<organism evidence="1 2">
    <name type="scientific">Vibrio cholerae</name>
    <dbReference type="NCBI Taxonomy" id="666"/>
    <lineage>
        <taxon>Bacteria</taxon>
        <taxon>Pseudomonadati</taxon>
        <taxon>Pseudomonadota</taxon>
        <taxon>Gammaproteobacteria</taxon>
        <taxon>Vibrionales</taxon>
        <taxon>Vibrionaceae</taxon>
        <taxon>Vibrio</taxon>
    </lineage>
</organism>